<dbReference type="EMBL" id="LAZR01001038">
    <property type="protein sequence ID" value="KKN52035.1"/>
    <property type="molecule type" value="Genomic_DNA"/>
</dbReference>
<reference evidence="1" key="1">
    <citation type="journal article" date="2015" name="Nature">
        <title>Complex archaea that bridge the gap between prokaryotes and eukaryotes.</title>
        <authorList>
            <person name="Spang A."/>
            <person name="Saw J.H."/>
            <person name="Jorgensen S.L."/>
            <person name="Zaremba-Niedzwiedzka K."/>
            <person name="Martijn J."/>
            <person name="Lind A.E."/>
            <person name="van Eijk R."/>
            <person name="Schleper C."/>
            <person name="Guy L."/>
            <person name="Ettema T.J."/>
        </authorList>
    </citation>
    <scope>NUCLEOTIDE SEQUENCE</scope>
</reference>
<gene>
    <name evidence="1" type="ORF">LCGC14_0616870</name>
</gene>
<accession>A0A0F9R632</accession>
<protein>
    <submittedName>
        <fullName evidence="1">Uncharacterized protein</fullName>
    </submittedName>
</protein>
<dbReference type="AlphaFoldDB" id="A0A0F9R632"/>
<name>A0A0F9R632_9ZZZZ</name>
<proteinExistence type="predicted"/>
<comment type="caution">
    <text evidence="1">The sequence shown here is derived from an EMBL/GenBank/DDBJ whole genome shotgun (WGS) entry which is preliminary data.</text>
</comment>
<organism evidence="1">
    <name type="scientific">marine sediment metagenome</name>
    <dbReference type="NCBI Taxonomy" id="412755"/>
    <lineage>
        <taxon>unclassified sequences</taxon>
        <taxon>metagenomes</taxon>
        <taxon>ecological metagenomes</taxon>
    </lineage>
</organism>
<evidence type="ECO:0000313" key="1">
    <source>
        <dbReference type="EMBL" id="KKN52035.1"/>
    </source>
</evidence>
<sequence>MTLYELECYKDADGCFVCTEPMFDRFKDRETLSLNYQGRQMSIGRYLYWMEYHEHPLGRMVRKCGNHKCINLDHFEECGANSSGTISLCVGCFNMIMRKGWKQAYCSALELNNGQSIDIEELFEDGGLIKPWCRCFEPMGETKGIVLEEMKQNLLEVC</sequence>